<organism evidence="7 8">
    <name type="scientific">Hymenobacter arizonensis</name>
    <name type="common">Siccationidurans arizonensis</name>
    <dbReference type="NCBI Taxonomy" id="1227077"/>
    <lineage>
        <taxon>Bacteria</taxon>
        <taxon>Pseudomonadati</taxon>
        <taxon>Bacteroidota</taxon>
        <taxon>Cytophagia</taxon>
        <taxon>Cytophagales</taxon>
        <taxon>Hymenobacteraceae</taxon>
        <taxon>Hymenobacter</taxon>
    </lineage>
</organism>
<sequence length="330" mass="35331">MNPAEPLATGGVCLVIDEMHASLEAMLQAIGVKIDYCPHLTAAEVPAALAAYPYEGLMVRSKLRITADLLSHGPQLRYIARAGAGVDNIDEPALAAAGVTLLNAPEGNRDAVGEYAMGLLLALLRNIVPAHQEVRQGQWRREANRGEEVGGKTIGLLGYGHMGRAFARRLRAFGCTVLAHDIDPACPADDFATLVSLAELQARAEVLSLHIPYSAANHHFVNEALLQGFQQPFWLLNTARGEVLDHAAAVQTLQAGKLRGAALDVLENEKLSTLSADQRARFDYLSTAPNVILSPHIGGWTHQSYARINEVLVKKIGAFLSDNKTGAAGS</sequence>
<keyword evidence="3" id="KW-0520">NAD</keyword>
<dbReference type="RefSeq" id="WP_092668527.1">
    <property type="nucleotide sequence ID" value="NZ_FOXS01000001.1"/>
</dbReference>
<dbReference type="InterPro" id="IPR050857">
    <property type="entry name" value="D-2-hydroxyacid_DH"/>
</dbReference>
<dbReference type="EMBL" id="FOXS01000001">
    <property type="protein sequence ID" value="SFP81851.1"/>
    <property type="molecule type" value="Genomic_DNA"/>
</dbReference>
<dbReference type="PANTHER" id="PTHR42789:SF1">
    <property type="entry name" value="D-ISOMER SPECIFIC 2-HYDROXYACID DEHYDROGENASE FAMILY PROTEIN (AFU_ORTHOLOGUE AFUA_6G10090)"/>
    <property type="match status" value="1"/>
</dbReference>
<evidence type="ECO:0000256" key="2">
    <source>
        <dbReference type="ARBA" id="ARBA00023002"/>
    </source>
</evidence>
<feature type="domain" description="D-isomer specific 2-hydroxyacid dehydrogenase NAD-binding" evidence="6">
    <location>
        <begin position="117"/>
        <end position="298"/>
    </location>
</feature>
<protein>
    <submittedName>
        <fullName evidence="7">D-3-phosphoglycerate dehydrogenase</fullName>
    </submittedName>
</protein>
<evidence type="ECO:0000259" key="6">
    <source>
        <dbReference type="Pfam" id="PF02826"/>
    </source>
</evidence>
<proteinExistence type="inferred from homology"/>
<evidence type="ECO:0000313" key="7">
    <source>
        <dbReference type="EMBL" id="SFP81851.1"/>
    </source>
</evidence>
<keyword evidence="2 4" id="KW-0560">Oxidoreductase</keyword>
<evidence type="ECO:0000313" key="8">
    <source>
        <dbReference type="Proteomes" id="UP000199029"/>
    </source>
</evidence>
<keyword evidence="8" id="KW-1185">Reference proteome</keyword>
<dbReference type="Proteomes" id="UP000199029">
    <property type="component" value="Unassembled WGS sequence"/>
</dbReference>
<evidence type="ECO:0000256" key="3">
    <source>
        <dbReference type="ARBA" id="ARBA00023027"/>
    </source>
</evidence>
<dbReference type="PANTHER" id="PTHR42789">
    <property type="entry name" value="D-ISOMER SPECIFIC 2-HYDROXYACID DEHYDROGENASE FAMILY PROTEIN (AFU_ORTHOLOGUE AFUA_6G10090)"/>
    <property type="match status" value="1"/>
</dbReference>
<dbReference type="InterPro" id="IPR036291">
    <property type="entry name" value="NAD(P)-bd_dom_sf"/>
</dbReference>
<dbReference type="SUPFAM" id="SSF51735">
    <property type="entry name" value="NAD(P)-binding Rossmann-fold domains"/>
    <property type="match status" value="1"/>
</dbReference>
<gene>
    <name evidence="7" type="ORF">SAMN04515668_0457</name>
</gene>
<evidence type="ECO:0000256" key="4">
    <source>
        <dbReference type="RuleBase" id="RU003719"/>
    </source>
</evidence>
<dbReference type="InterPro" id="IPR006140">
    <property type="entry name" value="D-isomer_DH_NAD-bd"/>
</dbReference>
<evidence type="ECO:0000256" key="1">
    <source>
        <dbReference type="ARBA" id="ARBA00005854"/>
    </source>
</evidence>
<feature type="domain" description="D-isomer specific 2-hydroxyacid dehydrogenase catalytic" evidence="5">
    <location>
        <begin position="14"/>
        <end position="323"/>
    </location>
</feature>
<evidence type="ECO:0000259" key="5">
    <source>
        <dbReference type="Pfam" id="PF00389"/>
    </source>
</evidence>
<comment type="similarity">
    <text evidence="1 4">Belongs to the D-isomer specific 2-hydroxyacid dehydrogenase family.</text>
</comment>
<reference evidence="8" key="1">
    <citation type="submission" date="2016-10" db="EMBL/GenBank/DDBJ databases">
        <authorList>
            <person name="Varghese N."/>
            <person name="Submissions S."/>
        </authorList>
    </citation>
    <scope>NUCLEOTIDE SEQUENCE [LARGE SCALE GENOMIC DNA]</scope>
    <source>
        <strain evidence="8">OR362-8,ATCC BAA-1266,JCM 13504</strain>
    </source>
</reference>
<dbReference type="AlphaFoldDB" id="A0A1I5TG62"/>
<dbReference type="GO" id="GO:0051287">
    <property type="term" value="F:NAD binding"/>
    <property type="evidence" value="ECO:0007669"/>
    <property type="project" value="InterPro"/>
</dbReference>
<dbReference type="Pfam" id="PF00389">
    <property type="entry name" value="2-Hacid_dh"/>
    <property type="match status" value="1"/>
</dbReference>
<accession>A0A1I5TG62</accession>
<dbReference type="InterPro" id="IPR006139">
    <property type="entry name" value="D-isomer_2_OHA_DH_cat_dom"/>
</dbReference>
<dbReference type="GO" id="GO:0016616">
    <property type="term" value="F:oxidoreductase activity, acting on the CH-OH group of donors, NAD or NADP as acceptor"/>
    <property type="evidence" value="ECO:0007669"/>
    <property type="project" value="InterPro"/>
</dbReference>
<name>A0A1I5TG62_HYMAR</name>
<dbReference type="Gene3D" id="3.40.50.720">
    <property type="entry name" value="NAD(P)-binding Rossmann-like Domain"/>
    <property type="match status" value="2"/>
</dbReference>
<dbReference type="OrthoDB" id="1522997at2"/>
<dbReference type="Pfam" id="PF02826">
    <property type="entry name" value="2-Hacid_dh_C"/>
    <property type="match status" value="1"/>
</dbReference>
<dbReference type="STRING" id="1227077.SAMN04515668_0457"/>
<dbReference type="SUPFAM" id="SSF52283">
    <property type="entry name" value="Formate/glycerate dehydrogenase catalytic domain-like"/>
    <property type="match status" value="1"/>
</dbReference>